<evidence type="ECO:0000256" key="2">
    <source>
        <dbReference type="SAM" id="Phobius"/>
    </source>
</evidence>
<keyword evidence="2" id="KW-1133">Transmembrane helix</keyword>
<feature type="compositionally biased region" description="Basic and acidic residues" evidence="1">
    <location>
        <begin position="7"/>
        <end position="19"/>
    </location>
</feature>
<comment type="caution">
    <text evidence="3">The sequence shown here is derived from an EMBL/GenBank/DDBJ whole genome shotgun (WGS) entry which is preliminary data.</text>
</comment>
<evidence type="ECO:0000313" key="4">
    <source>
        <dbReference type="Proteomes" id="UP000275356"/>
    </source>
</evidence>
<feature type="transmembrane region" description="Helical" evidence="2">
    <location>
        <begin position="34"/>
        <end position="52"/>
    </location>
</feature>
<keyword evidence="4" id="KW-1185">Reference proteome</keyword>
<proteinExistence type="predicted"/>
<keyword evidence="2" id="KW-0812">Transmembrane</keyword>
<evidence type="ECO:0000313" key="3">
    <source>
        <dbReference type="EMBL" id="ROR96187.1"/>
    </source>
</evidence>
<keyword evidence="2" id="KW-0472">Membrane</keyword>
<accession>A0A3N2D8S3</accession>
<dbReference type="RefSeq" id="WP_123738403.1">
    <property type="nucleotide sequence ID" value="NZ_CALFQU010000014.1"/>
</dbReference>
<feature type="region of interest" description="Disordered" evidence="1">
    <location>
        <begin position="1"/>
        <end position="31"/>
    </location>
</feature>
<dbReference type="OrthoDB" id="3748241at2"/>
<evidence type="ECO:0000256" key="1">
    <source>
        <dbReference type="SAM" id="MobiDB-lite"/>
    </source>
</evidence>
<dbReference type="Proteomes" id="UP000275356">
    <property type="component" value="Unassembled WGS sequence"/>
</dbReference>
<organism evidence="3 4">
    <name type="scientific">Salana multivorans</name>
    <dbReference type="NCBI Taxonomy" id="120377"/>
    <lineage>
        <taxon>Bacteria</taxon>
        <taxon>Bacillati</taxon>
        <taxon>Actinomycetota</taxon>
        <taxon>Actinomycetes</taxon>
        <taxon>Micrococcales</taxon>
        <taxon>Beutenbergiaceae</taxon>
        <taxon>Salana</taxon>
    </lineage>
</organism>
<name>A0A3N2D8S3_9MICO</name>
<dbReference type="InterPro" id="IPR025338">
    <property type="entry name" value="DUF4244"/>
</dbReference>
<sequence>MTSTQERTPEGSTTRERGSQGRGSGVPEPRTTPLTWFAVSLLVLASSVGAGVRRRWDRAVSAGEAGMATAEYAIVTLAAVAFAGLLLAILRGGEVREMLLGLIREALSR</sequence>
<gene>
    <name evidence="3" type="ORF">EDD28_0764</name>
</gene>
<dbReference type="AlphaFoldDB" id="A0A3N2D8S3"/>
<dbReference type="Pfam" id="PF14029">
    <property type="entry name" value="DUF4244"/>
    <property type="match status" value="1"/>
</dbReference>
<protein>
    <submittedName>
        <fullName evidence="3">Uncharacterized protein DUF4244</fullName>
    </submittedName>
</protein>
<feature type="transmembrane region" description="Helical" evidence="2">
    <location>
        <begin position="72"/>
        <end position="90"/>
    </location>
</feature>
<reference evidence="3 4" key="1">
    <citation type="submission" date="2018-11" db="EMBL/GenBank/DDBJ databases">
        <title>Sequencing the genomes of 1000 actinobacteria strains.</title>
        <authorList>
            <person name="Klenk H.-P."/>
        </authorList>
    </citation>
    <scope>NUCLEOTIDE SEQUENCE [LARGE SCALE GENOMIC DNA]</scope>
    <source>
        <strain evidence="3 4">DSM 13521</strain>
    </source>
</reference>
<dbReference type="EMBL" id="RKHQ01000001">
    <property type="protein sequence ID" value="ROR96187.1"/>
    <property type="molecule type" value="Genomic_DNA"/>
</dbReference>